<evidence type="ECO:0000313" key="2">
    <source>
        <dbReference type="Proteomes" id="UP001215712"/>
    </source>
</evidence>
<reference evidence="1" key="1">
    <citation type="journal article" date="2023" name="IMA Fungus">
        <title>Comparative genomic study of the Penicillium genus elucidates a diverse pangenome and 15 lateral gene transfer events.</title>
        <authorList>
            <person name="Petersen C."/>
            <person name="Sorensen T."/>
            <person name="Nielsen M.R."/>
            <person name="Sondergaard T.E."/>
            <person name="Sorensen J.L."/>
            <person name="Fitzpatrick D.A."/>
            <person name="Frisvad J.C."/>
            <person name="Nielsen K.L."/>
        </authorList>
    </citation>
    <scope>NUCLEOTIDE SEQUENCE</scope>
    <source>
        <strain evidence="1">IBT 17514</strain>
    </source>
</reference>
<organism evidence="1 2">
    <name type="scientific">Penicillium malachiteum</name>
    <dbReference type="NCBI Taxonomy" id="1324776"/>
    <lineage>
        <taxon>Eukaryota</taxon>
        <taxon>Fungi</taxon>
        <taxon>Dikarya</taxon>
        <taxon>Ascomycota</taxon>
        <taxon>Pezizomycotina</taxon>
        <taxon>Eurotiomycetes</taxon>
        <taxon>Eurotiomycetidae</taxon>
        <taxon>Eurotiales</taxon>
        <taxon>Aspergillaceae</taxon>
        <taxon>Penicillium</taxon>
    </lineage>
</organism>
<name>A0AAD6HUC7_9EURO</name>
<proteinExistence type="predicted"/>
<dbReference type="AlphaFoldDB" id="A0AAD6HUC7"/>
<evidence type="ECO:0000313" key="1">
    <source>
        <dbReference type="EMBL" id="KAJ5738351.1"/>
    </source>
</evidence>
<accession>A0AAD6HUC7</accession>
<dbReference type="Proteomes" id="UP001215712">
    <property type="component" value="Unassembled WGS sequence"/>
</dbReference>
<keyword evidence="2" id="KW-1185">Reference proteome</keyword>
<comment type="caution">
    <text evidence="1">The sequence shown here is derived from an EMBL/GenBank/DDBJ whole genome shotgun (WGS) entry which is preliminary data.</text>
</comment>
<dbReference type="EMBL" id="JAQJAN010000002">
    <property type="protein sequence ID" value="KAJ5738351.1"/>
    <property type="molecule type" value="Genomic_DNA"/>
</dbReference>
<gene>
    <name evidence="1" type="ORF">N7493_001506</name>
</gene>
<protein>
    <submittedName>
        <fullName evidence="1">Tetratricopeptide-like helical</fullName>
    </submittedName>
</protein>
<sequence length="113" mass="12590">MTDVSAHIPDFIGPESLSSVYRHCIQVYGKFLLALDRKDRNFISTSLDQTDVAQVIEGYGRAKIWGSQTKVDLPASARGSLDDTLRHDYELKNVVKGILIRLDALLDQEPSAD</sequence>
<reference evidence="1" key="2">
    <citation type="submission" date="2023-01" db="EMBL/GenBank/DDBJ databases">
        <authorList>
            <person name="Petersen C."/>
        </authorList>
    </citation>
    <scope>NUCLEOTIDE SEQUENCE</scope>
    <source>
        <strain evidence="1">IBT 17514</strain>
    </source>
</reference>